<keyword evidence="13" id="KW-1185">Reference proteome</keyword>
<dbReference type="InterPro" id="IPR036291">
    <property type="entry name" value="NAD(P)-bd_dom_sf"/>
</dbReference>
<dbReference type="SUPFAM" id="SSF51735">
    <property type="entry name" value="NAD(P)-binding Rossmann-fold domains"/>
    <property type="match status" value="1"/>
</dbReference>
<evidence type="ECO:0000313" key="12">
    <source>
        <dbReference type="EMBL" id="MFD0751576.1"/>
    </source>
</evidence>
<dbReference type="Proteomes" id="UP001596958">
    <property type="component" value="Unassembled WGS sequence"/>
</dbReference>
<evidence type="ECO:0000256" key="10">
    <source>
        <dbReference type="RuleBase" id="RU366046"/>
    </source>
</evidence>
<comment type="catalytic activity">
    <reaction evidence="1 10">
        <text>UDP-alpha-D-glucose = UDP-alpha-D-galactose</text>
        <dbReference type="Rhea" id="RHEA:22168"/>
        <dbReference type="ChEBI" id="CHEBI:58885"/>
        <dbReference type="ChEBI" id="CHEBI:66914"/>
        <dbReference type="EC" id="5.1.3.2"/>
    </reaction>
</comment>
<dbReference type="PANTHER" id="PTHR43725">
    <property type="entry name" value="UDP-GLUCOSE 4-EPIMERASE"/>
    <property type="match status" value="1"/>
</dbReference>
<dbReference type="EMBL" id="JBHTHU010000020">
    <property type="protein sequence ID" value="MFD0751576.1"/>
    <property type="molecule type" value="Genomic_DNA"/>
</dbReference>
<evidence type="ECO:0000256" key="3">
    <source>
        <dbReference type="ARBA" id="ARBA00004947"/>
    </source>
</evidence>
<evidence type="ECO:0000313" key="13">
    <source>
        <dbReference type="Proteomes" id="UP001596958"/>
    </source>
</evidence>
<dbReference type="PANTHER" id="PTHR43725:SF47">
    <property type="entry name" value="UDP-GLUCOSE 4-EPIMERASE"/>
    <property type="match status" value="1"/>
</dbReference>
<dbReference type="NCBIfam" id="TIGR01179">
    <property type="entry name" value="galE"/>
    <property type="match status" value="1"/>
</dbReference>
<dbReference type="GO" id="GO:0003978">
    <property type="term" value="F:UDP-glucose 4-epimerase activity"/>
    <property type="evidence" value="ECO:0007669"/>
    <property type="project" value="UniProtKB-EC"/>
</dbReference>
<evidence type="ECO:0000256" key="8">
    <source>
        <dbReference type="ARBA" id="ARBA00023144"/>
    </source>
</evidence>
<comment type="caution">
    <text evidence="12">The sequence shown here is derived from an EMBL/GenBank/DDBJ whole genome shotgun (WGS) entry which is preliminary data.</text>
</comment>
<evidence type="ECO:0000256" key="5">
    <source>
        <dbReference type="ARBA" id="ARBA00013189"/>
    </source>
</evidence>
<dbReference type="Gene3D" id="3.40.50.720">
    <property type="entry name" value="NAD(P)-binding Rossmann-like Domain"/>
    <property type="match status" value="1"/>
</dbReference>
<comment type="similarity">
    <text evidence="4 10">Belongs to the NAD(P)-dependent epimerase/dehydratase family.</text>
</comment>
<protein>
    <recommendedName>
        <fullName evidence="6 10">UDP-glucose 4-epimerase</fullName>
        <ecNumber evidence="5 10">5.1.3.2</ecNumber>
    </recommendedName>
</protein>
<dbReference type="Pfam" id="PF01370">
    <property type="entry name" value="Epimerase"/>
    <property type="match status" value="1"/>
</dbReference>
<comment type="pathway">
    <text evidence="3 10">Carbohydrate metabolism; galactose metabolism.</text>
</comment>
<dbReference type="InterPro" id="IPR005886">
    <property type="entry name" value="UDP_G4E"/>
</dbReference>
<accession>A0ABW2Z481</accession>
<feature type="domain" description="NAD-dependent epimerase/dehydratase" evidence="11">
    <location>
        <begin position="4"/>
        <end position="267"/>
    </location>
</feature>
<evidence type="ECO:0000256" key="1">
    <source>
        <dbReference type="ARBA" id="ARBA00000083"/>
    </source>
</evidence>
<sequence>MSKILVTGGTGYIGSHTVVELLEAGYDVVIIDNLSNSSRDVLNRIEKITGKRPAFFRTEMCNYDELEHVFIKHPDIDAVIHFAAVLQVFESVTEPLKYFENNLYSQINLMKCMRKFGIKPLVFSSSCTVYGNPETLPVTEATPIQKAASPYGNTKQMGEEIIEFTTKAGHINAISLRYFNPVGAHKSALIGEVQHGIPHHLIPYITETALGKREALNIFGSDYNTPDGTCVRDYIHVSDVARAHIKAVERLFKVNKEQGWYDVFNIGTGEGYSVLNMVNAFAEATGIKINYKLVPRRGGDVEAVYADTTKANEQLEWETVYTLPDMMRSAWVWEQSLKANPIK</sequence>
<evidence type="ECO:0000259" key="11">
    <source>
        <dbReference type="Pfam" id="PF01370"/>
    </source>
</evidence>
<reference evidence="13" key="1">
    <citation type="journal article" date="2019" name="Int. J. Syst. Evol. Microbiol.">
        <title>The Global Catalogue of Microorganisms (GCM) 10K type strain sequencing project: providing services to taxonomists for standard genome sequencing and annotation.</title>
        <authorList>
            <consortium name="The Broad Institute Genomics Platform"/>
            <consortium name="The Broad Institute Genome Sequencing Center for Infectious Disease"/>
            <person name="Wu L."/>
            <person name="Ma J."/>
        </authorList>
    </citation>
    <scope>NUCLEOTIDE SEQUENCE [LARGE SCALE GENOMIC DNA]</scope>
    <source>
        <strain evidence="13">CCUG 63418</strain>
    </source>
</reference>
<evidence type="ECO:0000256" key="9">
    <source>
        <dbReference type="ARBA" id="ARBA00023235"/>
    </source>
</evidence>
<organism evidence="12 13">
    <name type="scientific">Mucilaginibacter calamicampi</name>
    <dbReference type="NCBI Taxonomy" id="1302352"/>
    <lineage>
        <taxon>Bacteria</taxon>
        <taxon>Pseudomonadati</taxon>
        <taxon>Bacteroidota</taxon>
        <taxon>Sphingobacteriia</taxon>
        <taxon>Sphingobacteriales</taxon>
        <taxon>Sphingobacteriaceae</taxon>
        <taxon>Mucilaginibacter</taxon>
    </lineage>
</organism>
<proteinExistence type="inferred from homology"/>
<evidence type="ECO:0000256" key="6">
    <source>
        <dbReference type="ARBA" id="ARBA00018569"/>
    </source>
</evidence>
<dbReference type="InterPro" id="IPR001509">
    <property type="entry name" value="Epimerase_deHydtase"/>
</dbReference>
<evidence type="ECO:0000256" key="7">
    <source>
        <dbReference type="ARBA" id="ARBA00023027"/>
    </source>
</evidence>
<dbReference type="EC" id="5.1.3.2" evidence="5 10"/>
<dbReference type="CDD" id="cd05247">
    <property type="entry name" value="UDP_G4E_1_SDR_e"/>
    <property type="match status" value="1"/>
</dbReference>
<keyword evidence="7 10" id="KW-0520">NAD</keyword>
<keyword evidence="8" id="KW-0299">Galactose metabolism</keyword>
<dbReference type="PRINTS" id="PR01713">
    <property type="entry name" value="NUCEPIMERASE"/>
</dbReference>
<comment type="cofactor">
    <cofactor evidence="2 10">
        <name>NAD(+)</name>
        <dbReference type="ChEBI" id="CHEBI:57540"/>
    </cofactor>
</comment>
<dbReference type="RefSeq" id="WP_377101852.1">
    <property type="nucleotide sequence ID" value="NZ_JBHTHU010000020.1"/>
</dbReference>
<evidence type="ECO:0000256" key="2">
    <source>
        <dbReference type="ARBA" id="ARBA00001911"/>
    </source>
</evidence>
<comment type="subunit">
    <text evidence="10">Homodimer.</text>
</comment>
<name>A0ABW2Z481_9SPHI</name>
<dbReference type="Gene3D" id="3.90.25.10">
    <property type="entry name" value="UDP-galactose 4-epimerase, domain 1"/>
    <property type="match status" value="1"/>
</dbReference>
<gene>
    <name evidence="12" type="primary">galE</name>
    <name evidence="12" type="ORF">ACFQZS_15595</name>
</gene>
<keyword evidence="9 10" id="KW-0413">Isomerase</keyword>
<evidence type="ECO:0000256" key="4">
    <source>
        <dbReference type="ARBA" id="ARBA00007637"/>
    </source>
</evidence>
<keyword evidence="10" id="KW-0119">Carbohydrate metabolism</keyword>